<dbReference type="Pfam" id="PF02270">
    <property type="entry name" value="TFIIF_beta"/>
    <property type="match status" value="1"/>
</dbReference>
<dbReference type="SUPFAM" id="SSF50916">
    <property type="entry name" value="Rap30/74 interaction domains"/>
    <property type="match status" value="1"/>
</dbReference>
<dbReference type="Proteomes" id="UP000053259">
    <property type="component" value="Unassembled WGS sequence"/>
</dbReference>
<dbReference type="InterPro" id="IPR036388">
    <property type="entry name" value="WH-like_DNA-bd_sf"/>
</dbReference>
<dbReference type="InterPro" id="IPR040504">
    <property type="entry name" value="TFIIF_beta_N"/>
</dbReference>
<feature type="compositionally biased region" description="Acidic residues" evidence="10">
    <location>
        <begin position="349"/>
        <end position="363"/>
    </location>
</feature>
<sequence length="363" mass="40864">MAANGLKMEPGFVKDEPSMDDLDMADIDEVGGYEDDTGELIFPKTLSTGWLVRVPKDLWNMLSTLDEEQEIEIGQIKIWENTDPKGKTTETIRLQLNSQIANKDLTLVPKQYDLTSQVSAPKNTFVFSEKNLPGFRPRYLGGGRGISNSQDALHSVNSRESSVKVEKPRGPRTIPKRTEYLGAANKELICTPRDTPEYRKIESLKRAKDAVARTAFINDESVARQLQHQGMQASANEETWINTGYNALAKKRAQENKATRMPEYELIDALQGAFQEYKFWPMSALKKKFAQPEAWLKEVLGKIAVLVRTGQAANYYMLRPENQGIGDDLEIPAEVVKTEELAPEVKAEDGEEEDEDMDFEDVA</sequence>
<evidence type="ECO:0000256" key="10">
    <source>
        <dbReference type="SAM" id="MobiDB-lite"/>
    </source>
</evidence>
<evidence type="ECO:0000313" key="13">
    <source>
        <dbReference type="EMBL" id="KIW01047.1"/>
    </source>
</evidence>
<dbReference type="InParanoid" id="A0A0D1YJM6"/>
<evidence type="ECO:0000256" key="2">
    <source>
        <dbReference type="ARBA" id="ARBA00009543"/>
    </source>
</evidence>
<evidence type="ECO:0000259" key="11">
    <source>
        <dbReference type="Pfam" id="PF02270"/>
    </source>
</evidence>
<dbReference type="STRING" id="253628.A0A0D1YJM6"/>
<feature type="domain" description="TFIIF beta subunit HTH" evidence="11">
    <location>
        <begin position="259"/>
        <end position="323"/>
    </location>
</feature>
<dbReference type="GO" id="GO:0003677">
    <property type="term" value="F:DNA binding"/>
    <property type="evidence" value="ECO:0007669"/>
    <property type="project" value="UniProtKB-KW"/>
</dbReference>
<evidence type="ECO:0000259" key="12">
    <source>
        <dbReference type="Pfam" id="PF17683"/>
    </source>
</evidence>
<dbReference type="HOGENOM" id="CLU_047858_0_2_1"/>
<organism evidence="13 14">
    <name type="scientific">Verruconis gallopava</name>
    <dbReference type="NCBI Taxonomy" id="253628"/>
    <lineage>
        <taxon>Eukaryota</taxon>
        <taxon>Fungi</taxon>
        <taxon>Dikarya</taxon>
        <taxon>Ascomycota</taxon>
        <taxon>Pezizomycotina</taxon>
        <taxon>Dothideomycetes</taxon>
        <taxon>Pleosporomycetidae</taxon>
        <taxon>Venturiales</taxon>
        <taxon>Sympoventuriaceae</taxon>
        <taxon>Verruconis</taxon>
    </lineage>
</organism>
<keyword evidence="14" id="KW-1185">Reference proteome</keyword>
<feature type="domain" description="TFIIF beta subunit N-terminal" evidence="12">
    <location>
        <begin position="49"/>
        <end position="192"/>
    </location>
</feature>
<proteinExistence type="inferred from homology"/>
<dbReference type="Pfam" id="PF17683">
    <property type="entry name" value="TFIIF_beta_N"/>
    <property type="match status" value="1"/>
</dbReference>
<dbReference type="InterPro" id="IPR040450">
    <property type="entry name" value="TFIIF_beta_HTH"/>
</dbReference>
<dbReference type="SUPFAM" id="SSF46785">
    <property type="entry name" value="Winged helix' DNA-binding domain"/>
    <property type="match status" value="1"/>
</dbReference>
<dbReference type="InterPro" id="IPR003196">
    <property type="entry name" value="TFIIF_beta"/>
</dbReference>
<dbReference type="InterPro" id="IPR011039">
    <property type="entry name" value="TFIIF_interaction"/>
</dbReference>
<dbReference type="PANTHER" id="PTHR10445:SF0">
    <property type="entry name" value="GENERAL TRANSCRIPTION FACTOR IIF SUBUNIT 2"/>
    <property type="match status" value="1"/>
</dbReference>
<dbReference type="AlphaFoldDB" id="A0A0D1YJM6"/>
<dbReference type="VEuPathDB" id="FungiDB:PV09_07561"/>
<dbReference type="CDD" id="cd07980">
    <property type="entry name" value="TFIIF_beta"/>
    <property type="match status" value="1"/>
</dbReference>
<feature type="compositionally biased region" description="Basic and acidic residues" evidence="10">
    <location>
        <begin position="338"/>
        <end position="348"/>
    </location>
</feature>
<dbReference type="OrthoDB" id="26094at2759"/>
<dbReference type="GO" id="GO:0006367">
    <property type="term" value="P:transcription initiation at RNA polymerase II promoter"/>
    <property type="evidence" value="ECO:0007669"/>
    <property type="project" value="InterPro"/>
</dbReference>
<keyword evidence="6" id="KW-0804">Transcription</keyword>
<name>A0A0D1YJM6_9PEZI</name>
<dbReference type="EMBL" id="KN847558">
    <property type="protein sequence ID" value="KIW01047.1"/>
    <property type="molecule type" value="Genomic_DNA"/>
</dbReference>
<accession>A0A0D1YJM6</accession>
<dbReference type="GO" id="GO:0005674">
    <property type="term" value="C:transcription factor TFIIF complex"/>
    <property type="evidence" value="ECO:0007669"/>
    <property type="project" value="InterPro"/>
</dbReference>
<evidence type="ECO:0000256" key="9">
    <source>
        <dbReference type="ARBA" id="ARBA00081863"/>
    </source>
</evidence>
<evidence type="ECO:0000256" key="1">
    <source>
        <dbReference type="ARBA" id="ARBA00004123"/>
    </source>
</evidence>
<evidence type="ECO:0000256" key="5">
    <source>
        <dbReference type="ARBA" id="ARBA00023125"/>
    </source>
</evidence>
<comment type="similarity">
    <text evidence="2">Belongs to the TFIIF beta subunit family.</text>
</comment>
<evidence type="ECO:0000313" key="14">
    <source>
        <dbReference type="Proteomes" id="UP000053259"/>
    </source>
</evidence>
<dbReference type="FunFam" id="1.10.10.10:FF:000035">
    <property type="entry name" value="General transcription factor IIF subunit 2"/>
    <property type="match status" value="1"/>
</dbReference>
<evidence type="ECO:0000256" key="8">
    <source>
        <dbReference type="ARBA" id="ARBA00081473"/>
    </source>
</evidence>
<dbReference type="PANTHER" id="PTHR10445">
    <property type="entry name" value="GENERAL TRANSCRIPTION FACTOR IIF SUBUNIT 2"/>
    <property type="match status" value="1"/>
</dbReference>
<evidence type="ECO:0000256" key="6">
    <source>
        <dbReference type="ARBA" id="ARBA00023163"/>
    </source>
</evidence>
<keyword evidence="5" id="KW-0238">DNA-binding</keyword>
<evidence type="ECO:0000256" key="4">
    <source>
        <dbReference type="ARBA" id="ARBA00023015"/>
    </source>
</evidence>
<comment type="subcellular location">
    <subcellularLocation>
        <location evidence="1">Nucleus</location>
    </subcellularLocation>
</comment>
<gene>
    <name evidence="13" type="ORF">PV09_07561</name>
</gene>
<dbReference type="InterPro" id="IPR036390">
    <property type="entry name" value="WH_DNA-bd_sf"/>
</dbReference>
<evidence type="ECO:0000256" key="7">
    <source>
        <dbReference type="ARBA" id="ARBA00023242"/>
    </source>
</evidence>
<dbReference type="RefSeq" id="XP_016210916.1">
    <property type="nucleotide sequence ID" value="XM_016361341.1"/>
</dbReference>
<dbReference type="GeneID" id="27315534"/>
<dbReference type="Gene3D" id="1.10.10.10">
    <property type="entry name" value="Winged helix-like DNA-binding domain superfamily/Winged helix DNA-binding domain"/>
    <property type="match status" value="1"/>
</dbReference>
<evidence type="ECO:0000256" key="3">
    <source>
        <dbReference type="ARBA" id="ARBA00021453"/>
    </source>
</evidence>
<keyword evidence="7" id="KW-0539">Nucleus</keyword>
<feature type="region of interest" description="Disordered" evidence="10">
    <location>
        <begin position="338"/>
        <end position="363"/>
    </location>
</feature>
<keyword evidence="4" id="KW-0805">Transcription regulation</keyword>
<protein>
    <recommendedName>
        <fullName evidence="3">Transcription initiation factor IIF subunit beta</fullName>
    </recommendedName>
    <alternativeName>
        <fullName evidence="9">TFIIF medium subunit</fullName>
    </alternativeName>
    <alternativeName>
        <fullName evidence="8">TFIIF-beta</fullName>
    </alternativeName>
</protein>
<dbReference type="FunCoup" id="A0A0D1YJM6">
    <property type="interactions" value="476"/>
</dbReference>
<reference evidence="13 14" key="1">
    <citation type="submission" date="2015-01" db="EMBL/GenBank/DDBJ databases">
        <title>The Genome Sequence of Ochroconis gallopava CBS43764.</title>
        <authorList>
            <consortium name="The Broad Institute Genomics Platform"/>
            <person name="Cuomo C."/>
            <person name="de Hoog S."/>
            <person name="Gorbushina A."/>
            <person name="Stielow B."/>
            <person name="Teixiera M."/>
            <person name="Abouelleil A."/>
            <person name="Chapman S.B."/>
            <person name="Priest M."/>
            <person name="Young S.K."/>
            <person name="Wortman J."/>
            <person name="Nusbaum C."/>
            <person name="Birren B."/>
        </authorList>
    </citation>
    <scope>NUCLEOTIDE SEQUENCE [LARGE SCALE GENOMIC DNA]</scope>
    <source>
        <strain evidence="13 14">CBS 43764</strain>
    </source>
</reference>